<evidence type="ECO:0000313" key="2">
    <source>
        <dbReference type="Proteomes" id="UP001516400"/>
    </source>
</evidence>
<proteinExistence type="predicted"/>
<dbReference type="Proteomes" id="UP001516400">
    <property type="component" value="Unassembled WGS sequence"/>
</dbReference>
<keyword evidence="2" id="KW-1185">Reference proteome</keyword>
<gene>
    <name evidence="1" type="ORF">HHI36_009757</name>
</gene>
<reference evidence="1 2" key="1">
    <citation type="journal article" date="2021" name="BMC Biol.">
        <title>Horizontally acquired antibacterial genes associated with adaptive radiation of ladybird beetles.</title>
        <authorList>
            <person name="Li H.S."/>
            <person name="Tang X.F."/>
            <person name="Huang Y.H."/>
            <person name="Xu Z.Y."/>
            <person name="Chen M.L."/>
            <person name="Du X.Y."/>
            <person name="Qiu B.Y."/>
            <person name="Chen P.T."/>
            <person name="Zhang W."/>
            <person name="Slipinski A."/>
            <person name="Escalona H.E."/>
            <person name="Waterhouse R.M."/>
            <person name="Zwick A."/>
            <person name="Pang H."/>
        </authorList>
    </citation>
    <scope>NUCLEOTIDE SEQUENCE [LARGE SCALE GENOMIC DNA]</scope>
    <source>
        <strain evidence="1">SYSU2018</strain>
    </source>
</reference>
<protein>
    <submittedName>
        <fullName evidence="1">Uncharacterized protein</fullName>
    </submittedName>
</protein>
<accession>A0ABD2MGR5</accession>
<name>A0ABD2MGR5_9CUCU</name>
<dbReference type="EMBL" id="JABFTP020000001">
    <property type="protein sequence ID" value="KAL3265552.1"/>
    <property type="molecule type" value="Genomic_DNA"/>
</dbReference>
<sequence length="93" mass="10501">MVISNYQKFNEFGLIVADGGAEISEDPQIDMEEAAKILLSFKQNLLVRKLCLLRTAESERRVKRYLIQCGDGFNPPLSTGEYATILLSLQQYS</sequence>
<dbReference type="AlphaFoldDB" id="A0ABD2MGR5"/>
<evidence type="ECO:0000313" key="1">
    <source>
        <dbReference type="EMBL" id="KAL3265552.1"/>
    </source>
</evidence>
<comment type="caution">
    <text evidence="1">The sequence shown here is derived from an EMBL/GenBank/DDBJ whole genome shotgun (WGS) entry which is preliminary data.</text>
</comment>
<organism evidence="1 2">
    <name type="scientific">Cryptolaemus montrouzieri</name>
    <dbReference type="NCBI Taxonomy" id="559131"/>
    <lineage>
        <taxon>Eukaryota</taxon>
        <taxon>Metazoa</taxon>
        <taxon>Ecdysozoa</taxon>
        <taxon>Arthropoda</taxon>
        <taxon>Hexapoda</taxon>
        <taxon>Insecta</taxon>
        <taxon>Pterygota</taxon>
        <taxon>Neoptera</taxon>
        <taxon>Endopterygota</taxon>
        <taxon>Coleoptera</taxon>
        <taxon>Polyphaga</taxon>
        <taxon>Cucujiformia</taxon>
        <taxon>Coccinelloidea</taxon>
        <taxon>Coccinellidae</taxon>
        <taxon>Scymninae</taxon>
        <taxon>Scymnini</taxon>
        <taxon>Cryptolaemus</taxon>
    </lineage>
</organism>